<dbReference type="EMBL" id="VWOX01000041">
    <property type="protein sequence ID" value="KAA5535681.1"/>
    <property type="molecule type" value="Genomic_DNA"/>
</dbReference>
<dbReference type="Pfam" id="PF09084">
    <property type="entry name" value="NMT1"/>
    <property type="match status" value="1"/>
</dbReference>
<evidence type="ECO:0000256" key="1">
    <source>
        <dbReference type="ARBA" id="ARBA00004418"/>
    </source>
</evidence>
<comment type="subcellular location">
    <subcellularLocation>
        <location evidence="1">Periplasm</location>
    </subcellularLocation>
</comment>
<comment type="similarity">
    <text evidence="2">Belongs to the bacterial solute-binding protein SsuA/TauA family.</text>
</comment>
<keyword evidence="3" id="KW-0732">Signal</keyword>
<evidence type="ECO:0000259" key="4">
    <source>
        <dbReference type="Pfam" id="PF09084"/>
    </source>
</evidence>
<name>A0A5M6CKD5_9BACT</name>
<dbReference type="GO" id="GO:0042597">
    <property type="term" value="C:periplasmic space"/>
    <property type="evidence" value="ECO:0007669"/>
    <property type="project" value="UniProtKB-SubCell"/>
</dbReference>
<dbReference type="PANTHER" id="PTHR30024:SF47">
    <property type="entry name" value="TAURINE-BINDING PERIPLASMIC PROTEIN"/>
    <property type="match status" value="1"/>
</dbReference>
<comment type="caution">
    <text evidence="5">The sequence shown here is derived from an EMBL/GenBank/DDBJ whole genome shotgun (WGS) entry which is preliminary data.</text>
</comment>
<protein>
    <recommendedName>
        <fullName evidence="4">SsuA/THI5-like domain-containing protein</fullName>
    </recommendedName>
</protein>
<keyword evidence="6" id="KW-1185">Reference proteome</keyword>
<dbReference type="RefSeq" id="WP_150079999.1">
    <property type="nucleotide sequence ID" value="NZ_VWOX01000041.1"/>
</dbReference>
<proteinExistence type="inferred from homology"/>
<gene>
    <name evidence="5" type="ORF">FYK55_28370</name>
</gene>
<dbReference type="Gene3D" id="3.40.190.10">
    <property type="entry name" value="Periplasmic binding protein-like II"/>
    <property type="match status" value="2"/>
</dbReference>
<dbReference type="SUPFAM" id="SSF53850">
    <property type="entry name" value="Periplasmic binding protein-like II"/>
    <property type="match status" value="1"/>
</dbReference>
<feature type="domain" description="SsuA/THI5-like" evidence="4">
    <location>
        <begin position="53"/>
        <end position="262"/>
    </location>
</feature>
<accession>A0A5M6CKD5</accession>
<evidence type="ECO:0000313" key="6">
    <source>
        <dbReference type="Proteomes" id="UP000324479"/>
    </source>
</evidence>
<dbReference type="InterPro" id="IPR015168">
    <property type="entry name" value="SsuA/THI5"/>
</dbReference>
<evidence type="ECO:0000256" key="2">
    <source>
        <dbReference type="ARBA" id="ARBA00010742"/>
    </source>
</evidence>
<evidence type="ECO:0000256" key="3">
    <source>
        <dbReference type="ARBA" id="ARBA00022729"/>
    </source>
</evidence>
<organism evidence="5 6">
    <name type="scientific">Roseiconus nitratireducens</name>
    <dbReference type="NCBI Taxonomy" id="2605748"/>
    <lineage>
        <taxon>Bacteria</taxon>
        <taxon>Pseudomonadati</taxon>
        <taxon>Planctomycetota</taxon>
        <taxon>Planctomycetia</taxon>
        <taxon>Pirellulales</taxon>
        <taxon>Pirellulaceae</taxon>
        <taxon>Roseiconus</taxon>
    </lineage>
</organism>
<sequence>MLRWQALLILVLCPLIEGCWDNRFEGPRYGDRRDPPETLYPWDITIGAVRWPGNTCLYVADREGFFRDEGLDVRIKIYDGTRELSQDYLAGGMHGRANLTLEVVQEQERGFEQRVVAAMDFSDGADAIMAARDIKSVSQLRGKRVAFEPDSLEQFFLVWVLEEYSLGIDDIVRVDAEDPIGSAAALQNGLADAAVTYEPEVSRLESTGKFHPLFTSADAPGLITDVLTFREQFVSQYPATVRSILRAYFRAYRYWQEHPAEANVHVAEVLGVSPDQVPKQQERANILSFRDNRDVFSFGSGLTSLYGNMRRIHEFVQDHGEGARTTDLVVTDQLIEPRFIRELAEEFEQ</sequence>
<dbReference type="AlphaFoldDB" id="A0A5M6CKD5"/>
<dbReference type="PANTHER" id="PTHR30024">
    <property type="entry name" value="ALIPHATIC SULFONATES-BINDING PROTEIN-RELATED"/>
    <property type="match status" value="1"/>
</dbReference>
<evidence type="ECO:0000313" key="5">
    <source>
        <dbReference type="EMBL" id="KAA5535681.1"/>
    </source>
</evidence>
<reference evidence="5 6" key="1">
    <citation type="submission" date="2019-08" db="EMBL/GenBank/DDBJ databases">
        <authorList>
            <person name="Dhanesh K."/>
            <person name="Kumar G."/>
            <person name="Sasikala C."/>
            <person name="Venkata Ramana C."/>
        </authorList>
    </citation>
    <scope>NUCLEOTIDE SEQUENCE [LARGE SCALE GENOMIC DNA]</scope>
    <source>
        <strain evidence="5 6">JC645</strain>
    </source>
</reference>
<dbReference type="Proteomes" id="UP000324479">
    <property type="component" value="Unassembled WGS sequence"/>
</dbReference>